<dbReference type="AlphaFoldDB" id="A0A8T0DG40"/>
<protein>
    <recommendedName>
        <fullName evidence="4">Tektin</fullName>
    </recommendedName>
</protein>
<evidence type="ECO:0000256" key="2">
    <source>
        <dbReference type="ARBA" id="ARBA00022490"/>
    </source>
</evidence>
<dbReference type="PANTHER" id="PTHR19960:SF12">
    <property type="entry name" value="TEKTIN-4"/>
    <property type="match status" value="1"/>
</dbReference>
<accession>A0A8T0DG40</accession>
<dbReference type="GO" id="GO:0015630">
    <property type="term" value="C:microtubule cytoskeleton"/>
    <property type="evidence" value="ECO:0007669"/>
    <property type="project" value="UniProtKB-UniRule"/>
</dbReference>
<comment type="similarity">
    <text evidence="1 4">Belongs to the tektin family.</text>
</comment>
<dbReference type="InterPro" id="IPR000435">
    <property type="entry name" value="Tektins"/>
</dbReference>
<name>A0A8T0DG40_9TREM</name>
<comment type="subcellular location">
    <subcellularLocation>
        <location evidence="4">Cytoplasm</location>
        <location evidence="4">Cytoskeleton</location>
        <location evidence="4">Cilium axoneme</location>
    </subcellularLocation>
</comment>
<dbReference type="Pfam" id="PF03148">
    <property type="entry name" value="Tektin"/>
    <property type="match status" value="1"/>
</dbReference>
<keyword evidence="4" id="KW-0969">Cilium</keyword>
<evidence type="ECO:0000256" key="1">
    <source>
        <dbReference type="ARBA" id="ARBA00007209"/>
    </source>
</evidence>
<organism evidence="5 6">
    <name type="scientific">Paragonimus westermani</name>
    <dbReference type="NCBI Taxonomy" id="34504"/>
    <lineage>
        <taxon>Eukaryota</taxon>
        <taxon>Metazoa</taxon>
        <taxon>Spiralia</taxon>
        <taxon>Lophotrochozoa</taxon>
        <taxon>Platyhelminthes</taxon>
        <taxon>Trematoda</taxon>
        <taxon>Digenea</taxon>
        <taxon>Plagiorchiida</taxon>
        <taxon>Troglotremata</taxon>
        <taxon>Troglotrematidae</taxon>
        <taxon>Paragonimus</taxon>
    </lineage>
</organism>
<evidence type="ECO:0000313" key="5">
    <source>
        <dbReference type="EMBL" id="KAF8566779.1"/>
    </source>
</evidence>
<dbReference type="GO" id="GO:0005634">
    <property type="term" value="C:nucleus"/>
    <property type="evidence" value="ECO:0007669"/>
    <property type="project" value="TreeGrafter"/>
</dbReference>
<evidence type="ECO:0000256" key="3">
    <source>
        <dbReference type="ARBA" id="ARBA00023054"/>
    </source>
</evidence>
<dbReference type="GO" id="GO:0060294">
    <property type="term" value="P:cilium movement involved in cell motility"/>
    <property type="evidence" value="ECO:0007669"/>
    <property type="project" value="UniProtKB-UniRule"/>
</dbReference>
<dbReference type="PANTHER" id="PTHR19960">
    <property type="entry name" value="TEKTIN"/>
    <property type="match status" value="1"/>
</dbReference>
<dbReference type="Proteomes" id="UP000699462">
    <property type="component" value="Unassembled WGS sequence"/>
</dbReference>
<evidence type="ECO:0000313" key="6">
    <source>
        <dbReference type="Proteomes" id="UP000699462"/>
    </source>
</evidence>
<dbReference type="EMBL" id="JTDF01004634">
    <property type="protein sequence ID" value="KAF8566779.1"/>
    <property type="molecule type" value="Genomic_DNA"/>
</dbReference>
<keyword evidence="6" id="KW-1185">Reference proteome</keyword>
<sequence length="171" mass="19790">MTSVGRAYFQRMTDTEQETNHAAGLHAGGSIGLRTDKFTPKEWHEYHECQKNRTSCERASSEHLKQDSKQLIRSAEASTAKCQLDSTKRLKERLHDIFFWKLELEKEIRDTTTETSTLIQEKRRLENALAETEYPLQIVKENLNSRGERRGIDNVEDRVEAALILVSLSRK</sequence>
<proteinExistence type="inferred from homology"/>
<gene>
    <name evidence="5" type="ORF">P879_10044</name>
</gene>
<reference evidence="5 6" key="1">
    <citation type="submission" date="2019-07" db="EMBL/GenBank/DDBJ databases">
        <title>Annotation for the trematode Paragonimus westermani.</title>
        <authorList>
            <person name="Choi Y.-J."/>
        </authorList>
    </citation>
    <scope>NUCLEOTIDE SEQUENCE [LARGE SCALE GENOMIC DNA]</scope>
    <source>
        <strain evidence="5">180907_Pwestermani</strain>
    </source>
</reference>
<keyword evidence="4" id="KW-0282">Flagellum</keyword>
<dbReference type="GO" id="GO:0060271">
    <property type="term" value="P:cilium assembly"/>
    <property type="evidence" value="ECO:0007669"/>
    <property type="project" value="UniProtKB-UniRule"/>
</dbReference>
<dbReference type="InterPro" id="IPR048256">
    <property type="entry name" value="Tektin-like"/>
</dbReference>
<comment type="caution">
    <text evidence="5">The sequence shown here is derived from an EMBL/GenBank/DDBJ whole genome shotgun (WGS) entry which is preliminary data.</text>
</comment>
<dbReference type="OrthoDB" id="5788000at2759"/>
<dbReference type="GO" id="GO:0005930">
    <property type="term" value="C:axoneme"/>
    <property type="evidence" value="ECO:0007669"/>
    <property type="project" value="UniProtKB-SubCell"/>
</dbReference>
<keyword evidence="2" id="KW-0963">Cytoplasm</keyword>
<keyword evidence="4" id="KW-0966">Cell projection</keyword>
<evidence type="ECO:0000256" key="4">
    <source>
        <dbReference type="RuleBase" id="RU367040"/>
    </source>
</evidence>
<keyword evidence="3" id="KW-0175">Coiled coil</keyword>